<dbReference type="KEGG" id="mama:GII36_01910"/>
<accession>A0A857MJ54</accession>
<organism evidence="1 2">
    <name type="scientific">Candidatus Mycosynbacter amalyticus</name>
    <dbReference type="NCBI Taxonomy" id="2665156"/>
    <lineage>
        <taxon>Bacteria</taxon>
        <taxon>Candidatus Saccharimonadota</taxon>
        <taxon>Candidatus Saccharimonadota incertae sedis</taxon>
        <taxon>Candidatus Mycosynbacter</taxon>
    </lineage>
</organism>
<evidence type="ECO:0000313" key="2">
    <source>
        <dbReference type="Proteomes" id="UP001059824"/>
    </source>
</evidence>
<protein>
    <submittedName>
        <fullName evidence="1">Uncharacterized protein</fullName>
    </submittedName>
</protein>
<dbReference type="EMBL" id="CP045921">
    <property type="protein sequence ID" value="QHN42604.1"/>
    <property type="molecule type" value="Genomic_DNA"/>
</dbReference>
<gene>
    <name evidence="1" type="ORF">GII36_01910</name>
</gene>
<keyword evidence="2" id="KW-1185">Reference proteome</keyword>
<evidence type="ECO:0000313" key="1">
    <source>
        <dbReference type="EMBL" id="QHN42604.1"/>
    </source>
</evidence>
<reference evidence="1" key="1">
    <citation type="journal article" date="2021" name="Nat. Microbiol.">
        <title>Cocultivation of an ultrasmall environmental parasitic bacterium with lytic ability against bacteria associated with wastewater foams.</title>
        <authorList>
            <person name="Batinovic S."/>
            <person name="Rose J.J.A."/>
            <person name="Ratcliffe J."/>
            <person name="Seviour R.J."/>
            <person name="Petrovski S."/>
        </authorList>
    </citation>
    <scope>NUCLEOTIDE SEQUENCE</scope>
    <source>
        <strain evidence="1">JR1</strain>
    </source>
</reference>
<sequence length="97" mass="10557">MTLYSITSPARRFYDICRIRPDGVNLLEGAGYDDQDLESLVITNEPGASITALPRTRGIVVELPRTGEHLALALSLETAFADARKFYAGGFSELIPA</sequence>
<name>A0A857MJ54_9BACT</name>
<proteinExistence type="predicted"/>
<dbReference type="Proteomes" id="UP001059824">
    <property type="component" value="Chromosome"/>
</dbReference>
<dbReference type="RefSeq" id="WP_260764026.1">
    <property type="nucleotide sequence ID" value="NZ_CP045921.1"/>
</dbReference>
<dbReference type="AlphaFoldDB" id="A0A857MJ54"/>